<dbReference type="STRING" id="1349785.GCA_000509405_02777"/>
<dbReference type="SUPFAM" id="SSF53187">
    <property type="entry name" value="Zn-dependent exopeptidases"/>
    <property type="match status" value="1"/>
</dbReference>
<accession>A0A2H1EA18</accession>
<dbReference type="GO" id="GO:0009253">
    <property type="term" value="P:peptidoglycan catabolic process"/>
    <property type="evidence" value="ECO:0007669"/>
    <property type="project" value="InterPro"/>
</dbReference>
<dbReference type="Pfam" id="PF01520">
    <property type="entry name" value="Amidase_3"/>
    <property type="match status" value="1"/>
</dbReference>
<dbReference type="GeneID" id="47723323"/>
<sequence>MFFKYYITLFFILLYTSFSIDVCAQHQKNDKAIANFYKKKAITYLLKNEIDSYQQLSFKEKGLYFYKDSLEKSKHKEHYFISWKDFKNLKKDFENQPLDSIYKQFISNTHYIKVRNNSIPKQNKIKIAISPGHLATNFNEAKYEKKYIEFEDGKTKFYEAELNLTTALLLKKELLKKGFEVFMTRTRTKPDIWGLGFEQWKVKKFDTTLKEYLDAGDFSKEQVDWFKNEATEQQIFKYLYVKSELKKRAEVINQFNPDITIAIHYNVDEKNEDWKVPTSKNYMMAFVPGSFLKEELNKPLDKFNFLKLLATDNLKNSIQLSKNFIQSFSKTSCIPIAKMEDAIYLDKFSLPTEKRGVFARNLAMTRLVHSPILYGEPLYQDHKKIAKSLNLHNPDIPQKRVSKYIIKVVKAYYKSILNYTKKLKSHTKK</sequence>
<evidence type="ECO:0000313" key="2">
    <source>
        <dbReference type="EMBL" id="SFZ82923.1"/>
    </source>
</evidence>
<feature type="domain" description="MurNAc-LAA" evidence="1">
    <location>
        <begin position="127"/>
        <end position="390"/>
    </location>
</feature>
<evidence type="ECO:0000313" key="3">
    <source>
        <dbReference type="Proteomes" id="UP000231564"/>
    </source>
</evidence>
<keyword evidence="3" id="KW-1185">Reference proteome</keyword>
<dbReference type="EMBL" id="LT634361">
    <property type="protein sequence ID" value="SFZ82923.1"/>
    <property type="molecule type" value="Genomic_DNA"/>
</dbReference>
<protein>
    <recommendedName>
        <fullName evidence="1">MurNAc-LAA domain-containing protein</fullName>
    </recommendedName>
</protein>
<name>A0A2H1EA18_9FLAO</name>
<dbReference type="Proteomes" id="UP000231564">
    <property type="component" value="Chromosome MARIT"/>
</dbReference>
<dbReference type="OrthoDB" id="979670at2"/>
<dbReference type="RefSeq" id="WP_100211313.1">
    <property type="nucleotide sequence ID" value="NZ_CP138495.1"/>
</dbReference>
<dbReference type="GO" id="GO:0008745">
    <property type="term" value="F:N-acetylmuramoyl-L-alanine amidase activity"/>
    <property type="evidence" value="ECO:0007669"/>
    <property type="project" value="InterPro"/>
</dbReference>
<reference evidence="2 3" key="1">
    <citation type="submission" date="2016-11" db="EMBL/GenBank/DDBJ databases">
        <authorList>
            <person name="Jaros S."/>
            <person name="Januszkiewicz K."/>
            <person name="Wedrychowicz H."/>
        </authorList>
    </citation>
    <scope>NUCLEOTIDE SEQUENCE [LARGE SCALE GENOMIC DNA]</scope>
    <source>
        <strain evidence="2">NCIMB 2154T</strain>
    </source>
</reference>
<organism evidence="2 3">
    <name type="scientific">Tenacibaculum maritimum NCIMB 2154</name>
    <dbReference type="NCBI Taxonomy" id="1349785"/>
    <lineage>
        <taxon>Bacteria</taxon>
        <taxon>Pseudomonadati</taxon>
        <taxon>Bacteroidota</taxon>
        <taxon>Flavobacteriia</taxon>
        <taxon>Flavobacteriales</taxon>
        <taxon>Flavobacteriaceae</taxon>
        <taxon>Tenacibaculum</taxon>
    </lineage>
</organism>
<dbReference type="AlphaFoldDB" id="A0A2H1EA18"/>
<dbReference type="InterPro" id="IPR002508">
    <property type="entry name" value="MurNAc-LAA_cat"/>
</dbReference>
<dbReference type="Gene3D" id="3.40.630.40">
    <property type="entry name" value="Zn-dependent exopeptidases"/>
    <property type="match status" value="1"/>
</dbReference>
<gene>
    <name evidence="2" type="ORF">MARIT_1820</name>
</gene>
<dbReference type="KEGG" id="tmar:MARIT_1820"/>
<proteinExistence type="predicted"/>
<evidence type="ECO:0000259" key="1">
    <source>
        <dbReference type="Pfam" id="PF01520"/>
    </source>
</evidence>